<evidence type="ECO:0000313" key="1">
    <source>
        <dbReference type="EMBL" id="HJH50519.1"/>
    </source>
</evidence>
<dbReference type="AlphaFoldDB" id="A0A9D2VZ23"/>
<name>A0A9D2VZ23_9FIRM</name>
<gene>
    <name evidence="1" type="ORF">K8V39_09675</name>
</gene>
<reference evidence="1" key="2">
    <citation type="submission" date="2021-09" db="EMBL/GenBank/DDBJ databases">
        <authorList>
            <person name="Gilroy R."/>
        </authorList>
    </citation>
    <scope>NUCLEOTIDE SEQUENCE</scope>
    <source>
        <strain evidence="1">USAMLcec4-12693</strain>
    </source>
</reference>
<dbReference type="Pfam" id="PF08902">
    <property type="entry name" value="DUF1848"/>
    <property type="match status" value="1"/>
</dbReference>
<dbReference type="EMBL" id="DYXE01000081">
    <property type="protein sequence ID" value="HJH50519.1"/>
    <property type="molecule type" value="Genomic_DNA"/>
</dbReference>
<protein>
    <submittedName>
        <fullName evidence="1">DUF1848 domain-containing protein</fullName>
    </submittedName>
</protein>
<dbReference type="Proteomes" id="UP000813420">
    <property type="component" value="Unassembled WGS sequence"/>
</dbReference>
<organism evidence="1 2">
    <name type="scientific">Merdimonas faecis</name>
    <dbReference type="NCBI Taxonomy" id="1653435"/>
    <lineage>
        <taxon>Bacteria</taxon>
        <taxon>Bacillati</taxon>
        <taxon>Bacillota</taxon>
        <taxon>Clostridia</taxon>
        <taxon>Lachnospirales</taxon>
        <taxon>Lachnospiraceae</taxon>
        <taxon>Merdimonas</taxon>
    </lineage>
</organism>
<dbReference type="RefSeq" id="WP_277272369.1">
    <property type="nucleotide sequence ID" value="NZ_DYXE01000081.1"/>
</dbReference>
<reference evidence="1" key="1">
    <citation type="journal article" date="2021" name="PeerJ">
        <title>Extensive microbial diversity within the chicken gut microbiome revealed by metagenomics and culture.</title>
        <authorList>
            <person name="Gilroy R."/>
            <person name="Ravi A."/>
            <person name="Getino M."/>
            <person name="Pursley I."/>
            <person name="Horton D.L."/>
            <person name="Alikhan N.F."/>
            <person name="Baker D."/>
            <person name="Gharbi K."/>
            <person name="Hall N."/>
            <person name="Watson M."/>
            <person name="Adriaenssens E.M."/>
            <person name="Foster-Nyarko E."/>
            <person name="Jarju S."/>
            <person name="Secka A."/>
            <person name="Antonio M."/>
            <person name="Oren A."/>
            <person name="Chaudhuri R.R."/>
            <person name="La Ragione R."/>
            <person name="Hildebrand F."/>
            <person name="Pallen M.J."/>
        </authorList>
    </citation>
    <scope>NUCLEOTIDE SEQUENCE</scope>
    <source>
        <strain evidence="1">USAMLcec4-12693</strain>
    </source>
</reference>
<dbReference type="InterPro" id="IPR014998">
    <property type="entry name" value="DUF1848"/>
</dbReference>
<proteinExistence type="predicted"/>
<comment type="caution">
    <text evidence="1">The sequence shown here is derived from an EMBL/GenBank/DDBJ whole genome shotgun (WGS) entry which is preliminary data.</text>
</comment>
<evidence type="ECO:0000313" key="2">
    <source>
        <dbReference type="Proteomes" id="UP000813420"/>
    </source>
</evidence>
<accession>A0A9D2VZ23</accession>
<sequence length="311" mass="35997">MIISASRRTDLPARYPEWFMNRLRAGEVLVPNPYNRKKVSRIVLSPDTVDCIVFWSKNPEPMRPFLREIDEMGYRYYFQMTITDYGQDLEPEVPEMAEAMATFLLMSEELGKERMDWRFDPILLTKKYSKSYHLEKFEMMCEWLHDATTRCIVSFVDVYRGSPFGELEAEDIEDLASGLGRIAGKYKLPLYSCAEKLDLKRYGIRHGACIDKDKIHQIAGYKLDVKKDAGQRRECCCVESIDIGAYDTCTGGCKYCYAVHSLESAKKKFQQHDPESPLLIGDLRGDEVVTDKEMHSLRDNQISLFDLPEMI</sequence>